<feature type="region of interest" description="Disordered" evidence="1">
    <location>
        <begin position="199"/>
        <end position="222"/>
    </location>
</feature>
<reference evidence="2 3" key="1">
    <citation type="submission" date="2014-06" db="EMBL/GenBank/DDBJ databases">
        <authorList>
            <person name="Swart Estienne"/>
        </authorList>
    </citation>
    <scope>NUCLEOTIDE SEQUENCE [LARGE SCALE GENOMIC DNA]</scope>
    <source>
        <strain evidence="2 3">130c</strain>
    </source>
</reference>
<evidence type="ECO:0000313" key="2">
    <source>
        <dbReference type="EMBL" id="CDW88250.1"/>
    </source>
</evidence>
<keyword evidence="3" id="KW-1185">Reference proteome</keyword>
<accession>A0A078B0R3</accession>
<proteinExistence type="predicted"/>
<name>A0A078B0R3_STYLE</name>
<dbReference type="AlphaFoldDB" id="A0A078B0R3"/>
<dbReference type="InParanoid" id="A0A078B0R3"/>
<organism evidence="2 3">
    <name type="scientific">Stylonychia lemnae</name>
    <name type="common">Ciliate</name>
    <dbReference type="NCBI Taxonomy" id="5949"/>
    <lineage>
        <taxon>Eukaryota</taxon>
        <taxon>Sar</taxon>
        <taxon>Alveolata</taxon>
        <taxon>Ciliophora</taxon>
        <taxon>Intramacronucleata</taxon>
        <taxon>Spirotrichea</taxon>
        <taxon>Stichotrichia</taxon>
        <taxon>Sporadotrichida</taxon>
        <taxon>Oxytrichidae</taxon>
        <taxon>Stylonychinae</taxon>
        <taxon>Stylonychia</taxon>
    </lineage>
</organism>
<dbReference type="OrthoDB" id="295789at2759"/>
<dbReference type="EMBL" id="CCKQ01016377">
    <property type="protein sequence ID" value="CDW88250.1"/>
    <property type="molecule type" value="Genomic_DNA"/>
</dbReference>
<gene>
    <name evidence="2" type="primary">Contig8355.g8905</name>
    <name evidence="2" type="ORF">STYLEM_17368</name>
</gene>
<protein>
    <submittedName>
        <fullName evidence="2">Uncharacterized protein</fullName>
    </submittedName>
</protein>
<feature type="compositionally biased region" description="Polar residues" evidence="1">
    <location>
        <begin position="203"/>
        <end position="220"/>
    </location>
</feature>
<feature type="region of interest" description="Disordered" evidence="1">
    <location>
        <begin position="695"/>
        <end position="716"/>
    </location>
</feature>
<evidence type="ECO:0000256" key="1">
    <source>
        <dbReference type="SAM" id="MobiDB-lite"/>
    </source>
</evidence>
<evidence type="ECO:0000313" key="3">
    <source>
        <dbReference type="Proteomes" id="UP000039865"/>
    </source>
</evidence>
<sequence length="875" mass="101952">MRDFITSAQTFTNQQEFVNLNTIQNDDSQGLAEQGQLQAMKEELCYSLKKKIMKVGKQKVGDKVSLNPQCLKELYRLIMTELNPNERASIAIYELQTFIIELALKPKEDWNNMNFEMFINFIMSYIRLEPNLWIKSSDVHQGIVQKLRDQFGESLGALPSTQPTQSFAPLDINEQKKMKQNQKAIASYKRYIEESRHLRNPHVNLNGNDTKSDSMPQSAANDEKGKQTFSQFVLEEVKCDDSLEVEEKEDSFQEKIKQQKIQKRADHLKKGHTIDIKLIPQLYNFYLAHIVNCQISLTETQKFLLQNFIMFLSFKEKKNKLRRLNDEIGNGKASTGELKHSSRYSMLISSGIEYDDEIDNIKIGKRTRNPKVTGFYSQQIVEAVQMNQNGKDDQNYNSDTSLSSLINDDYDFQAKLRETNTKYNLRQRPMFSMRFEGDDVMEYHNPLGSKMSQSAMKRKNHQKKRDMAALKLSAQQTLENYDTFQKLQDWVNAQIINSESFSNDLKANPDQKLPSSFDKMTLSDKIILSNIMVIIDQYVLSHGWQCIIHQEDITMFDLAQLITKITKHVFQQGQQEAKDIVIGYIYQIQNRILINTKGKTAMKYMAKVIKTSSKNRAILKSENLDNLTLQPFGTPWTQNKINNVIQAYKVFHENQTQSRQHQNHPFDKEVELDSRELDLVEELIDDDLNLSRNESANKLTKTNSKNKQPLKKSQSSVIVEKKEKLKHCEESKNHKSNIIEEKDHLISPADSNNFTQQNESPSQYQQKFVKKWSEQDYKRFLEAVDLFKDSQLGNKKIAKYMGDHIDPIQIRHEKTKYQKNKRKQEREQMVKRINQAQNTMHSVDWVESFVQLEPVNKNSANVNDMIISQMNSRNK</sequence>
<dbReference type="Proteomes" id="UP000039865">
    <property type="component" value="Unassembled WGS sequence"/>
</dbReference>